<dbReference type="InterPro" id="IPR036388">
    <property type="entry name" value="WH-like_DNA-bd_sf"/>
</dbReference>
<dbReference type="AlphaFoldDB" id="A0AAV9IF05"/>
<keyword evidence="3" id="KW-0597">Phosphoprotein</keyword>
<keyword evidence="9" id="KW-0175">Coiled coil</keyword>
<sequence>MLVGNHEKDEVCSKDLSSSSADGSTVSNKKGDTSLREDVARFVRKLFSFVDDPSCDDIVSWNETGTGFVIWDSNAFCTKVLSCYFRHTNLSSFVRQLNQYGFRKTAHSRWEFCHDSFRRGRPELLGEIKRVSVSASASSKSWKALLQTNVPQYVDYAPSFGLPFLYSATDLQMEFMDGTESRLMALQEEAKLLMRKLEESKLQCDELKLYMEYGAEDSSAAKKKTVSQGGEPSEPNNNNNNTNTTTFTSTDHNNNNNNNNNILDKDYLVAMDGLSKLAPSQEQPLEEGSLFRQRVGEKEIAPRRGQVSVDAGYSSRFTSEVVYRRWVQAQLQRQAELRKLEEIQRRQGKQG</sequence>
<dbReference type="FunFam" id="1.10.10.10:FF:000037">
    <property type="entry name" value="Heat stress transcription factor B-4"/>
    <property type="match status" value="1"/>
</dbReference>
<comment type="similarity">
    <text evidence="8">Belongs to the HSF family.</text>
</comment>
<dbReference type="Proteomes" id="UP001300502">
    <property type="component" value="Unassembled WGS sequence"/>
</dbReference>
<protein>
    <recommendedName>
        <fullName evidence="11">HSF-type DNA-binding domain-containing protein</fullName>
    </recommendedName>
</protein>
<keyword evidence="7" id="KW-0539">Nucleus</keyword>
<evidence type="ECO:0000256" key="8">
    <source>
        <dbReference type="RuleBase" id="RU004020"/>
    </source>
</evidence>
<feature type="region of interest" description="Disordered" evidence="10">
    <location>
        <begin position="220"/>
        <end position="261"/>
    </location>
</feature>
<evidence type="ECO:0000256" key="2">
    <source>
        <dbReference type="ARBA" id="ARBA00011233"/>
    </source>
</evidence>
<reference evidence="12 13" key="1">
    <citation type="submission" date="2022-07" db="EMBL/GenBank/DDBJ databases">
        <title>Genome-wide signatures of adaptation to extreme environments.</title>
        <authorList>
            <person name="Cho C.H."/>
            <person name="Yoon H.S."/>
        </authorList>
    </citation>
    <scope>NUCLEOTIDE SEQUENCE [LARGE SCALE GENOMIC DNA]</scope>
    <source>
        <strain evidence="12 13">108.79 E11</strain>
    </source>
</reference>
<keyword evidence="5" id="KW-0238">DNA-binding</keyword>
<keyword evidence="13" id="KW-1185">Reference proteome</keyword>
<feature type="compositionally biased region" description="Low complexity" evidence="10">
    <location>
        <begin position="14"/>
        <end position="27"/>
    </location>
</feature>
<dbReference type="EMBL" id="JANCYU010000035">
    <property type="protein sequence ID" value="KAK4525933.1"/>
    <property type="molecule type" value="Genomic_DNA"/>
</dbReference>
<name>A0AAV9IF05_9RHOD</name>
<evidence type="ECO:0000256" key="5">
    <source>
        <dbReference type="ARBA" id="ARBA00023125"/>
    </source>
</evidence>
<feature type="domain" description="HSF-type DNA-binding" evidence="11">
    <location>
        <begin position="38"/>
        <end position="131"/>
    </location>
</feature>
<comment type="caution">
    <text evidence="12">The sequence shown here is derived from an EMBL/GenBank/DDBJ whole genome shotgun (WGS) entry which is preliminary data.</text>
</comment>
<feature type="compositionally biased region" description="Low complexity" evidence="10">
    <location>
        <begin position="236"/>
        <end position="261"/>
    </location>
</feature>
<evidence type="ECO:0000313" key="13">
    <source>
        <dbReference type="Proteomes" id="UP001300502"/>
    </source>
</evidence>
<evidence type="ECO:0000313" key="12">
    <source>
        <dbReference type="EMBL" id="KAK4525933.1"/>
    </source>
</evidence>
<dbReference type="GO" id="GO:0005634">
    <property type="term" value="C:nucleus"/>
    <property type="evidence" value="ECO:0007669"/>
    <property type="project" value="UniProtKB-SubCell"/>
</dbReference>
<comment type="subcellular location">
    <subcellularLocation>
        <location evidence="1">Nucleus</location>
    </subcellularLocation>
</comment>
<dbReference type="PANTHER" id="PTHR10015:SF206">
    <property type="entry name" value="HSF-TYPE DNA-BINDING DOMAIN-CONTAINING PROTEIN"/>
    <property type="match status" value="1"/>
</dbReference>
<evidence type="ECO:0000256" key="7">
    <source>
        <dbReference type="ARBA" id="ARBA00023242"/>
    </source>
</evidence>
<evidence type="ECO:0000256" key="9">
    <source>
        <dbReference type="SAM" id="Coils"/>
    </source>
</evidence>
<dbReference type="InterPro" id="IPR036390">
    <property type="entry name" value="WH_DNA-bd_sf"/>
</dbReference>
<evidence type="ECO:0000259" key="11">
    <source>
        <dbReference type="SMART" id="SM00415"/>
    </source>
</evidence>
<evidence type="ECO:0000256" key="1">
    <source>
        <dbReference type="ARBA" id="ARBA00004123"/>
    </source>
</evidence>
<accession>A0AAV9IF05</accession>
<evidence type="ECO:0000256" key="3">
    <source>
        <dbReference type="ARBA" id="ARBA00022553"/>
    </source>
</evidence>
<dbReference type="SMART" id="SM00415">
    <property type="entry name" value="HSF"/>
    <property type="match status" value="1"/>
</dbReference>
<dbReference type="GO" id="GO:0003700">
    <property type="term" value="F:DNA-binding transcription factor activity"/>
    <property type="evidence" value="ECO:0007669"/>
    <property type="project" value="InterPro"/>
</dbReference>
<feature type="compositionally biased region" description="Basic and acidic residues" evidence="10">
    <location>
        <begin position="1"/>
        <end position="13"/>
    </location>
</feature>
<dbReference type="Gene3D" id="1.10.10.10">
    <property type="entry name" value="Winged helix-like DNA-binding domain superfamily/Winged helix DNA-binding domain"/>
    <property type="match status" value="1"/>
</dbReference>
<evidence type="ECO:0000256" key="4">
    <source>
        <dbReference type="ARBA" id="ARBA00023015"/>
    </source>
</evidence>
<dbReference type="SUPFAM" id="SSF46785">
    <property type="entry name" value="Winged helix' DNA-binding domain"/>
    <property type="match status" value="1"/>
</dbReference>
<dbReference type="GO" id="GO:0043565">
    <property type="term" value="F:sequence-specific DNA binding"/>
    <property type="evidence" value="ECO:0007669"/>
    <property type="project" value="InterPro"/>
</dbReference>
<dbReference type="Pfam" id="PF00447">
    <property type="entry name" value="HSF_DNA-bind"/>
    <property type="match status" value="1"/>
</dbReference>
<gene>
    <name evidence="12" type="ORF">GAYE_SCF18G3842</name>
</gene>
<feature type="coiled-coil region" evidence="9">
    <location>
        <begin position="176"/>
        <end position="203"/>
    </location>
</feature>
<evidence type="ECO:0000256" key="10">
    <source>
        <dbReference type="SAM" id="MobiDB-lite"/>
    </source>
</evidence>
<comment type="subunit">
    <text evidence="2">Homotrimer.</text>
</comment>
<evidence type="ECO:0000256" key="6">
    <source>
        <dbReference type="ARBA" id="ARBA00023163"/>
    </source>
</evidence>
<keyword evidence="6" id="KW-0804">Transcription</keyword>
<proteinExistence type="inferred from homology"/>
<dbReference type="PRINTS" id="PR00056">
    <property type="entry name" value="HSFDOMAIN"/>
</dbReference>
<dbReference type="PANTHER" id="PTHR10015">
    <property type="entry name" value="HEAT SHOCK TRANSCRIPTION FACTOR"/>
    <property type="match status" value="1"/>
</dbReference>
<organism evidence="12 13">
    <name type="scientific">Galdieria yellowstonensis</name>
    <dbReference type="NCBI Taxonomy" id="3028027"/>
    <lineage>
        <taxon>Eukaryota</taxon>
        <taxon>Rhodophyta</taxon>
        <taxon>Bangiophyceae</taxon>
        <taxon>Galdieriales</taxon>
        <taxon>Galdieriaceae</taxon>
        <taxon>Galdieria</taxon>
    </lineage>
</organism>
<feature type="region of interest" description="Disordered" evidence="10">
    <location>
        <begin position="1"/>
        <end position="31"/>
    </location>
</feature>
<dbReference type="InterPro" id="IPR000232">
    <property type="entry name" value="HSF_DNA-bd"/>
</dbReference>
<keyword evidence="4" id="KW-0805">Transcription regulation</keyword>